<dbReference type="EMBL" id="CP019602">
    <property type="protein sequence ID" value="ARU17401.1"/>
    <property type="molecule type" value="Genomic_DNA"/>
</dbReference>
<dbReference type="OrthoDB" id="9789685at2"/>
<sequence length="231" mass="24361">MDKAVTPPDTIASRRRFLGLAALGAGALALPGCASYGGFSYTEAIRRLLTIASQDAFDQLLAPNGFYDTQLARLTADDVFGARSGAVATILGSPLIRDRMLREFNRVAAEGAYRAAPVVADTIRVIGFQNAVALITGGPTAATSFLRQNMGQQLIEVMLPEIGDALQVINDPVLGPALSELAGVNLSGVATSLTRNTEEVIWNAIGRAETAIREDPYATDDPLLIGAFGLR</sequence>
<accession>A0A1Z1FF04</accession>
<evidence type="ECO:0008006" key="3">
    <source>
        <dbReference type="Google" id="ProtNLM"/>
    </source>
</evidence>
<dbReference type="Proteomes" id="UP000195807">
    <property type="component" value="Chromosome"/>
</dbReference>
<name>A0A1Z1FF04_9SPHN</name>
<evidence type="ECO:0000313" key="2">
    <source>
        <dbReference type="Proteomes" id="UP000195807"/>
    </source>
</evidence>
<protein>
    <recommendedName>
        <fullName evidence="3">DUF4197 domain-containing protein</fullName>
    </recommendedName>
</protein>
<dbReference type="STRING" id="450378.GCA_001661675_01904"/>
<dbReference type="InterPro" id="IPR006311">
    <property type="entry name" value="TAT_signal"/>
</dbReference>
<gene>
    <name evidence="1" type="ORF">A9D14_09470</name>
</gene>
<dbReference type="PROSITE" id="PS51318">
    <property type="entry name" value="TAT"/>
    <property type="match status" value="1"/>
</dbReference>
<dbReference type="InterPro" id="IPR025245">
    <property type="entry name" value="DUF4197"/>
</dbReference>
<dbReference type="AlphaFoldDB" id="A0A1Z1FF04"/>
<evidence type="ECO:0000313" key="1">
    <source>
        <dbReference type="EMBL" id="ARU17401.1"/>
    </source>
</evidence>
<dbReference type="Pfam" id="PF13852">
    <property type="entry name" value="DUF4197"/>
    <property type="match status" value="1"/>
</dbReference>
<organism evidence="1 2">
    <name type="scientific">Croceicoccus marinus</name>
    <dbReference type="NCBI Taxonomy" id="450378"/>
    <lineage>
        <taxon>Bacteria</taxon>
        <taxon>Pseudomonadati</taxon>
        <taxon>Pseudomonadota</taxon>
        <taxon>Alphaproteobacteria</taxon>
        <taxon>Sphingomonadales</taxon>
        <taxon>Erythrobacteraceae</taxon>
        <taxon>Croceicoccus</taxon>
    </lineage>
</organism>
<keyword evidence="2" id="KW-1185">Reference proteome</keyword>
<dbReference type="KEGG" id="cman:A9D14_09470"/>
<dbReference type="RefSeq" id="WP_066845670.1">
    <property type="nucleotide sequence ID" value="NZ_CP019602.1"/>
</dbReference>
<reference evidence="1 2" key="1">
    <citation type="submission" date="2017-01" db="EMBL/GenBank/DDBJ databases">
        <title>Complete genome sequence of esterase-producing bacterium Croceicoccus marinus E4A9.</title>
        <authorList>
            <person name="Wu Y.-H."/>
            <person name="Cheng H."/>
            <person name="Xu L."/>
            <person name="Huo Y.-Y."/>
            <person name="Wang C.-S."/>
            <person name="Xu X.-W."/>
        </authorList>
    </citation>
    <scope>NUCLEOTIDE SEQUENCE [LARGE SCALE GENOMIC DNA]</scope>
    <source>
        <strain evidence="1 2">E4A9</strain>
    </source>
</reference>
<proteinExistence type="predicted"/>